<organism evidence="1 2">
    <name type="scientific">Holotrichia oblita</name>
    <name type="common">Chafer beetle</name>
    <dbReference type="NCBI Taxonomy" id="644536"/>
    <lineage>
        <taxon>Eukaryota</taxon>
        <taxon>Metazoa</taxon>
        <taxon>Ecdysozoa</taxon>
        <taxon>Arthropoda</taxon>
        <taxon>Hexapoda</taxon>
        <taxon>Insecta</taxon>
        <taxon>Pterygota</taxon>
        <taxon>Neoptera</taxon>
        <taxon>Endopterygota</taxon>
        <taxon>Coleoptera</taxon>
        <taxon>Polyphaga</taxon>
        <taxon>Scarabaeiformia</taxon>
        <taxon>Scarabaeidae</taxon>
        <taxon>Melolonthinae</taxon>
        <taxon>Holotrichia</taxon>
    </lineage>
</organism>
<dbReference type="Proteomes" id="UP001056778">
    <property type="component" value="Chromosome 9"/>
</dbReference>
<protein>
    <submittedName>
        <fullName evidence="1">Uncharacterized protein</fullName>
    </submittedName>
</protein>
<name>A0ACB9SIK2_HOLOL</name>
<proteinExistence type="predicted"/>
<dbReference type="EMBL" id="CM043023">
    <property type="protein sequence ID" value="KAI4455035.1"/>
    <property type="molecule type" value="Genomic_DNA"/>
</dbReference>
<gene>
    <name evidence="1" type="ORF">MML48_9g00006477</name>
</gene>
<reference evidence="1" key="1">
    <citation type="submission" date="2022-04" db="EMBL/GenBank/DDBJ databases">
        <title>Chromosome-scale genome assembly of Holotrichia oblita Faldermann.</title>
        <authorList>
            <person name="Rongchong L."/>
        </authorList>
    </citation>
    <scope>NUCLEOTIDE SEQUENCE</scope>
    <source>
        <strain evidence="1">81SQS9</strain>
    </source>
</reference>
<evidence type="ECO:0000313" key="2">
    <source>
        <dbReference type="Proteomes" id="UP001056778"/>
    </source>
</evidence>
<comment type="caution">
    <text evidence="1">The sequence shown here is derived from an EMBL/GenBank/DDBJ whole genome shotgun (WGS) entry which is preliminary data.</text>
</comment>
<evidence type="ECO:0000313" key="1">
    <source>
        <dbReference type="EMBL" id="KAI4455035.1"/>
    </source>
</evidence>
<keyword evidence="2" id="KW-1185">Reference proteome</keyword>
<accession>A0ACB9SIK2</accession>
<sequence length="215" mass="25245">MKRAYREDAQNKEVMEKIRWLGHIIRIPEQRIGTENGSVWGRWWSTKAEMVSTSKKRHRELERNSKRSKKMEGNSEENRSQGPLRPLNRSINKIQQVKYGVRCDCLRYKAKSKEIRAMEANGFRVQREQKMQHKKWSFQRWSNCVVCRSSKVPENEALTDSVLGILKELRYENLPKPRQQQKKINVLPGFNESKSGDSSNIENISLHSASEEDKS</sequence>